<keyword evidence="6" id="KW-0539">Nucleus</keyword>
<evidence type="ECO:0000256" key="6">
    <source>
        <dbReference type="ARBA" id="ARBA00023242"/>
    </source>
</evidence>
<evidence type="ECO:0000256" key="5">
    <source>
        <dbReference type="ARBA" id="ARBA00022517"/>
    </source>
</evidence>
<sequence>MARAKATTKAAKQKPGVNPRSRAAKRASSPSVNLDKSLRDAPRASDATPVLAAQHGGGVHKASKKKAKPMKRSQRARQERTLARAETESFQARQKKVRGRRAIWEEINDGAEEEKRKTPRFQVLGEDGHDQVIENGNDEEWEDENGDAEMKIVDGVVLPANAALSKIVVVDRTASNAGSDLEDIT</sequence>
<dbReference type="AlphaFoldDB" id="A0A0N1H4E7"/>
<evidence type="ECO:0000256" key="2">
    <source>
        <dbReference type="ARBA" id="ARBA00004496"/>
    </source>
</evidence>
<dbReference type="PANTHER" id="PTHR28280">
    <property type="entry name" value="SHUTTLING PRE-60S FACTOR ECM1"/>
    <property type="match status" value="1"/>
</dbReference>
<organism evidence="8 9">
    <name type="scientific">Cyphellophora attinorum</name>
    <dbReference type="NCBI Taxonomy" id="1664694"/>
    <lineage>
        <taxon>Eukaryota</taxon>
        <taxon>Fungi</taxon>
        <taxon>Dikarya</taxon>
        <taxon>Ascomycota</taxon>
        <taxon>Pezizomycotina</taxon>
        <taxon>Eurotiomycetes</taxon>
        <taxon>Chaetothyriomycetidae</taxon>
        <taxon>Chaetothyriales</taxon>
        <taxon>Cyphellophoraceae</taxon>
        <taxon>Cyphellophora</taxon>
    </lineage>
</organism>
<feature type="compositionally biased region" description="Basic and acidic residues" evidence="7">
    <location>
        <begin position="76"/>
        <end position="87"/>
    </location>
</feature>
<dbReference type="InterPro" id="IPR022784">
    <property type="entry name" value="Ribosome_bgen_Alb1"/>
</dbReference>
<keyword evidence="5" id="KW-0690">Ribosome biogenesis</keyword>
<feature type="compositionally biased region" description="Basic residues" evidence="7">
    <location>
        <begin position="61"/>
        <end position="75"/>
    </location>
</feature>
<dbReference type="EMBL" id="LFJN01000039">
    <property type="protein sequence ID" value="KPI35562.1"/>
    <property type="molecule type" value="Genomic_DNA"/>
</dbReference>
<keyword evidence="4" id="KW-0963">Cytoplasm</keyword>
<dbReference type="PANTHER" id="PTHR28280:SF1">
    <property type="entry name" value="SHUTTLING PRE-60S FACTOR ECM1"/>
    <property type="match status" value="1"/>
</dbReference>
<dbReference type="OrthoDB" id="5304887at2759"/>
<dbReference type="RefSeq" id="XP_017995525.1">
    <property type="nucleotide sequence ID" value="XM_018139793.1"/>
</dbReference>
<evidence type="ECO:0000256" key="7">
    <source>
        <dbReference type="SAM" id="MobiDB-lite"/>
    </source>
</evidence>
<dbReference type="Proteomes" id="UP000038010">
    <property type="component" value="Unassembled WGS sequence"/>
</dbReference>
<comment type="subcellular location">
    <subcellularLocation>
        <location evidence="2">Cytoplasm</location>
    </subcellularLocation>
    <subcellularLocation>
        <location evidence="1">Nucleus</location>
    </subcellularLocation>
</comment>
<evidence type="ECO:0000313" key="9">
    <source>
        <dbReference type="Proteomes" id="UP000038010"/>
    </source>
</evidence>
<dbReference type="Pfam" id="PF09135">
    <property type="entry name" value="Alb1"/>
    <property type="match status" value="1"/>
</dbReference>
<name>A0A0N1H4E7_9EURO</name>
<dbReference type="GO" id="GO:0000055">
    <property type="term" value="P:ribosomal large subunit export from nucleus"/>
    <property type="evidence" value="ECO:0007669"/>
    <property type="project" value="TreeGrafter"/>
</dbReference>
<protein>
    <recommendedName>
        <fullName evidence="10">Ribosome biogenesis protein Alb1</fullName>
    </recommendedName>
</protein>
<evidence type="ECO:0008006" key="10">
    <source>
        <dbReference type="Google" id="ProtNLM"/>
    </source>
</evidence>
<dbReference type="GeneID" id="28731673"/>
<evidence type="ECO:0000313" key="8">
    <source>
        <dbReference type="EMBL" id="KPI35562.1"/>
    </source>
</evidence>
<dbReference type="InterPro" id="IPR053278">
    <property type="entry name" value="Pre-60S_factor_ECM1"/>
</dbReference>
<evidence type="ECO:0000256" key="1">
    <source>
        <dbReference type="ARBA" id="ARBA00004123"/>
    </source>
</evidence>
<gene>
    <name evidence="8" type="ORF">AB675_10985</name>
</gene>
<dbReference type="GO" id="GO:0030687">
    <property type="term" value="C:preribosome, large subunit precursor"/>
    <property type="evidence" value="ECO:0007669"/>
    <property type="project" value="TreeGrafter"/>
</dbReference>
<accession>A0A0N1H4E7</accession>
<feature type="compositionally biased region" description="Low complexity" evidence="7">
    <location>
        <begin position="1"/>
        <end position="14"/>
    </location>
</feature>
<comment type="caution">
    <text evidence="8">The sequence shown here is derived from an EMBL/GenBank/DDBJ whole genome shotgun (WGS) entry which is preliminary data.</text>
</comment>
<proteinExistence type="predicted"/>
<evidence type="ECO:0000256" key="4">
    <source>
        <dbReference type="ARBA" id="ARBA00022490"/>
    </source>
</evidence>
<dbReference type="VEuPathDB" id="FungiDB:AB675_10985"/>
<reference evidence="8 9" key="1">
    <citation type="submission" date="2015-06" db="EMBL/GenBank/DDBJ databases">
        <title>Draft genome of the ant-associated black yeast Phialophora attae CBS 131958.</title>
        <authorList>
            <person name="Moreno L.F."/>
            <person name="Stielow B.J."/>
            <person name="de Hoog S."/>
            <person name="Vicente V.A."/>
            <person name="Weiss V.A."/>
            <person name="de Vries M."/>
            <person name="Cruz L.M."/>
            <person name="Souza E.M."/>
        </authorList>
    </citation>
    <scope>NUCLEOTIDE SEQUENCE [LARGE SCALE GENOMIC DNA]</scope>
    <source>
        <strain evidence="8 9">CBS 131958</strain>
    </source>
</reference>
<dbReference type="GO" id="GO:0005730">
    <property type="term" value="C:nucleolus"/>
    <property type="evidence" value="ECO:0007669"/>
    <property type="project" value="TreeGrafter"/>
</dbReference>
<evidence type="ECO:0000256" key="3">
    <source>
        <dbReference type="ARBA" id="ARBA00022448"/>
    </source>
</evidence>
<feature type="region of interest" description="Disordered" evidence="7">
    <location>
        <begin position="1"/>
        <end position="133"/>
    </location>
</feature>
<keyword evidence="3" id="KW-0813">Transport</keyword>
<dbReference type="GO" id="GO:0005737">
    <property type="term" value="C:cytoplasm"/>
    <property type="evidence" value="ECO:0007669"/>
    <property type="project" value="UniProtKB-SubCell"/>
</dbReference>
<keyword evidence="9" id="KW-1185">Reference proteome</keyword>